<feature type="compositionally biased region" description="Basic and acidic residues" evidence="1">
    <location>
        <begin position="185"/>
        <end position="216"/>
    </location>
</feature>
<dbReference type="Pfam" id="PF12937">
    <property type="entry name" value="F-box-like"/>
    <property type="match status" value="1"/>
</dbReference>
<dbReference type="SUPFAM" id="SSF81383">
    <property type="entry name" value="F-box domain"/>
    <property type="match status" value="1"/>
</dbReference>
<keyword evidence="4" id="KW-1185">Reference proteome</keyword>
<dbReference type="EMBL" id="JAGFBS010000019">
    <property type="protein sequence ID" value="KAG6373989.1"/>
    <property type="molecule type" value="Genomic_DNA"/>
</dbReference>
<feature type="compositionally biased region" description="Low complexity" evidence="1">
    <location>
        <begin position="47"/>
        <end position="66"/>
    </location>
</feature>
<feature type="domain" description="F-box" evidence="2">
    <location>
        <begin position="84"/>
        <end position="134"/>
    </location>
</feature>
<sequence>MSLRQDVLRSLTLTELAMERKQIASTRPSDEDSDEELIDVKSTPGTPARSRAPSRPSSRPVSPTRRANPRNAPSANLAPKSLSSDPLKVLPTQISQHVFRWLSISDLASCSRVSRKWNKSQTLNYIWFQHYRKEFFHDESLPSGKWTRRESKQDWRTTFLSTSTNKSTPSSPLERSSPSRSGHQTPKEINEERWRTEEQTRPSKVEMREMYKELGGRKSRTKIKLGSAGGYRDKTGWVDPVEE</sequence>
<dbReference type="AlphaFoldDB" id="A0A8I2YK27"/>
<dbReference type="PROSITE" id="PS50181">
    <property type="entry name" value="FBOX"/>
    <property type="match status" value="1"/>
</dbReference>
<dbReference type="InterPro" id="IPR036047">
    <property type="entry name" value="F-box-like_dom_sf"/>
</dbReference>
<evidence type="ECO:0000256" key="1">
    <source>
        <dbReference type="SAM" id="MobiDB-lite"/>
    </source>
</evidence>
<evidence type="ECO:0000313" key="3">
    <source>
        <dbReference type="EMBL" id="KAG6373989.1"/>
    </source>
</evidence>
<reference evidence="3" key="1">
    <citation type="submission" date="2021-03" db="EMBL/GenBank/DDBJ databases">
        <title>Evolutionary innovations through gain and loss of genes in the ectomycorrhizal Boletales.</title>
        <authorList>
            <person name="Wu G."/>
            <person name="Miyauchi S."/>
            <person name="Morin E."/>
            <person name="Yang Z.-L."/>
            <person name="Xu J."/>
            <person name="Martin F.M."/>
        </authorList>
    </citation>
    <scope>NUCLEOTIDE SEQUENCE</scope>
    <source>
        <strain evidence="3">BR01</strain>
    </source>
</reference>
<name>A0A8I2YK27_9AGAM</name>
<dbReference type="InterPro" id="IPR001810">
    <property type="entry name" value="F-box_dom"/>
</dbReference>
<comment type="caution">
    <text evidence="3">The sequence shown here is derived from an EMBL/GenBank/DDBJ whole genome shotgun (WGS) entry which is preliminary data.</text>
</comment>
<accession>A0A8I2YK27</accession>
<proteinExistence type="predicted"/>
<dbReference type="OrthoDB" id="6419443at2759"/>
<evidence type="ECO:0000259" key="2">
    <source>
        <dbReference type="PROSITE" id="PS50181"/>
    </source>
</evidence>
<feature type="compositionally biased region" description="Low complexity" evidence="1">
    <location>
        <begin position="161"/>
        <end position="181"/>
    </location>
</feature>
<feature type="region of interest" description="Disordered" evidence="1">
    <location>
        <begin position="143"/>
        <end position="243"/>
    </location>
</feature>
<protein>
    <recommendedName>
        <fullName evidence="2">F-box domain-containing protein</fullName>
    </recommendedName>
</protein>
<dbReference type="Proteomes" id="UP000683000">
    <property type="component" value="Unassembled WGS sequence"/>
</dbReference>
<dbReference type="Gene3D" id="1.20.1280.50">
    <property type="match status" value="1"/>
</dbReference>
<gene>
    <name evidence="3" type="ORF">JVT61DRAFT_4623</name>
</gene>
<organism evidence="3 4">
    <name type="scientific">Boletus reticuloceps</name>
    <dbReference type="NCBI Taxonomy" id="495285"/>
    <lineage>
        <taxon>Eukaryota</taxon>
        <taxon>Fungi</taxon>
        <taxon>Dikarya</taxon>
        <taxon>Basidiomycota</taxon>
        <taxon>Agaricomycotina</taxon>
        <taxon>Agaricomycetes</taxon>
        <taxon>Agaricomycetidae</taxon>
        <taxon>Boletales</taxon>
        <taxon>Boletineae</taxon>
        <taxon>Boletaceae</taxon>
        <taxon>Boletoideae</taxon>
        <taxon>Boletus</taxon>
    </lineage>
</organism>
<dbReference type="SMART" id="SM00256">
    <property type="entry name" value="FBOX"/>
    <property type="match status" value="1"/>
</dbReference>
<evidence type="ECO:0000313" key="4">
    <source>
        <dbReference type="Proteomes" id="UP000683000"/>
    </source>
</evidence>
<feature type="region of interest" description="Disordered" evidence="1">
    <location>
        <begin position="21"/>
        <end position="85"/>
    </location>
</feature>